<keyword evidence="3" id="KW-1185">Reference proteome</keyword>
<comment type="caution">
    <text evidence="2">The sequence shown here is derived from an EMBL/GenBank/DDBJ whole genome shotgun (WGS) entry which is preliminary data.</text>
</comment>
<evidence type="ECO:0000313" key="2">
    <source>
        <dbReference type="EMBL" id="OAL10496.1"/>
    </source>
</evidence>
<evidence type="ECO:0000256" key="1">
    <source>
        <dbReference type="SAM" id="Phobius"/>
    </source>
</evidence>
<organism evidence="2 3">
    <name type="scientific">Candidatus Mycoplasma haematobovis</name>
    <dbReference type="NCBI Taxonomy" id="432608"/>
    <lineage>
        <taxon>Bacteria</taxon>
        <taxon>Bacillati</taxon>
        <taxon>Mycoplasmatota</taxon>
        <taxon>Mollicutes</taxon>
        <taxon>Mycoplasmataceae</taxon>
        <taxon>Mycoplasma</taxon>
    </lineage>
</organism>
<accession>A0A1A9QEX0</accession>
<dbReference type="Proteomes" id="UP000077623">
    <property type="component" value="Unassembled WGS sequence"/>
</dbReference>
<keyword evidence="1" id="KW-1133">Transmembrane helix</keyword>
<dbReference type="AlphaFoldDB" id="A0A1A9QEX0"/>
<feature type="transmembrane region" description="Helical" evidence="1">
    <location>
        <begin position="6"/>
        <end position="28"/>
    </location>
</feature>
<name>A0A1A9QEX0_9MOLU</name>
<keyword evidence="1" id="KW-0812">Transmembrane</keyword>
<dbReference type="STRING" id="432608.A6V39_00330"/>
<reference evidence="3" key="1">
    <citation type="submission" date="2016-04" db="EMBL/GenBank/DDBJ databases">
        <authorList>
            <person name="Quiroz-Castaneda R.E."/>
            <person name="Martinez-Ocampo F."/>
        </authorList>
    </citation>
    <scope>NUCLEOTIDE SEQUENCE [LARGE SCALE GENOMIC DNA]</scope>
    <source>
        <strain evidence="3">INIFAP01</strain>
    </source>
</reference>
<dbReference type="EMBL" id="LWUJ01000010">
    <property type="protein sequence ID" value="OAL10496.1"/>
    <property type="molecule type" value="Genomic_DNA"/>
</dbReference>
<evidence type="ECO:0000313" key="3">
    <source>
        <dbReference type="Proteomes" id="UP000077623"/>
    </source>
</evidence>
<protein>
    <submittedName>
        <fullName evidence="2">Uncharacterized protein</fullName>
    </submittedName>
</protein>
<keyword evidence="1" id="KW-0472">Membrane</keyword>
<gene>
    <name evidence="2" type="ORF">A6V39_00330</name>
</gene>
<proteinExistence type="predicted"/>
<dbReference type="RefSeq" id="WP_187149729.1">
    <property type="nucleotide sequence ID" value="NZ_LWUJ01000010.1"/>
</dbReference>
<sequence>MAPKQIAILGTSVSAIGGGIATSTYFLLPDNSIKAQIIKENKKILDYGAKSEFWEIKLHTLTSASTTQKYSTTLAGNTWDKLRDWCKTSLSKGFTEKNKDYTSIKDLCTVPTNKEKLAKENKNIAVTRELTQKVQSYKTTGNNALSIDISGNDNAIASNMEIWCQSALENEYTETNKNTYPLTLKWCTREGR</sequence>